<dbReference type="SUPFAM" id="SSF57667">
    <property type="entry name" value="beta-beta-alpha zinc fingers"/>
    <property type="match status" value="2"/>
</dbReference>
<evidence type="ECO:0000259" key="9">
    <source>
        <dbReference type="PROSITE" id="PS50157"/>
    </source>
</evidence>
<evidence type="ECO:0000256" key="2">
    <source>
        <dbReference type="ARBA" id="ARBA00022723"/>
    </source>
</evidence>
<keyword evidence="2" id="KW-0479">Metal-binding</keyword>
<dbReference type="Proteomes" id="UP001634394">
    <property type="component" value="Unassembled WGS sequence"/>
</dbReference>
<evidence type="ECO:0000313" key="10">
    <source>
        <dbReference type="EMBL" id="KAL3880208.1"/>
    </source>
</evidence>
<feature type="domain" description="C2H2-type" evidence="9">
    <location>
        <begin position="1278"/>
        <end position="1305"/>
    </location>
</feature>
<feature type="region of interest" description="Disordered" evidence="8">
    <location>
        <begin position="1377"/>
        <end position="1402"/>
    </location>
</feature>
<dbReference type="GO" id="GO:0005634">
    <property type="term" value="C:nucleus"/>
    <property type="evidence" value="ECO:0007669"/>
    <property type="project" value="UniProtKB-SubCell"/>
</dbReference>
<reference evidence="10 11" key="1">
    <citation type="submission" date="2024-11" db="EMBL/GenBank/DDBJ databases">
        <title>Chromosome-level genome assembly of the freshwater bivalve Anodonta woodiana.</title>
        <authorList>
            <person name="Chen X."/>
        </authorList>
    </citation>
    <scope>NUCLEOTIDE SEQUENCE [LARGE SCALE GENOMIC DNA]</scope>
    <source>
        <strain evidence="10">MN2024</strain>
        <tissue evidence="10">Gills</tissue>
    </source>
</reference>
<keyword evidence="11" id="KW-1185">Reference proteome</keyword>
<keyword evidence="5" id="KW-0862">Zinc</keyword>
<dbReference type="PANTHER" id="PTHR24403:SF67">
    <property type="entry name" value="FI01116P-RELATED"/>
    <property type="match status" value="1"/>
</dbReference>
<evidence type="ECO:0000256" key="6">
    <source>
        <dbReference type="ARBA" id="ARBA00023242"/>
    </source>
</evidence>
<dbReference type="FunFam" id="3.30.160.60:FF:000145">
    <property type="entry name" value="Zinc finger protein 574"/>
    <property type="match status" value="1"/>
</dbReference>
<dbReference type="PROSITE" id="PS00028">
    <property type="entry name" value="ZINC_FINGER_C2H2_1"/>
    <property type="match status" value="4"/>
</dbReference>
<dbReference type="Pfam" id="PF00096">
    <property type="entry name" value="zf-C2H2"/>
    <property type="match status" value="3"/>
</dbReference>
<keyword evidence="3" id="KW-0677">Repeat</keyword>
<dbReference type="GO" id="GO:0043565">
    <property type="term" value="F:sequence-specific DNA binding"/>
    <property type="evidence" value="ECO:0007669"/>
    <property type="project" value="UniProtKB-ARBA"/>
</dbReference>
<feature type="compositionally biased region" description="Acidic residues" evidence="8">
    <location>
        <begin position="1377"/>
        <end position="1390"/>
    </location>
</feature>
<dbReference type="GO" id="GO:0005694">
    <property type="term" value="C:chromosome"/>
    <property type="evidence" value="ECO:0007669"/>
    <property type="project" value="UniProtKB-ARBA"/>
</dbReference>
<feature type="compositionally biased region" description="Acidic residues" evidence="8">
    <location>
        <begin position="580"/>
        <end position="596"/>
    </location>
</feature>
<dbReference type="Gene3D" id="3.30.160.60">
    <property type="entry name" value="Classic Zinc Finger"/>
    <property type="match status" value="4"/>
</dbReference>
<dbReference type="FunFam" id="3.30.160.60:FF:001732">
    <property type="entry name" value="Zgc:162936"/>
    <property type="match status" value="1"/>
</dbReference>
<evidence type="ECO:0000256" key="3">
    <source>
        <dbReference type="ARBA" id="ARBA00022737"/>
    </source>
</evidence>
<comment type="caution">
    <text evidence="10">The sequence shown here is derived from an EMBL/GenBank/DDBJ whole genome shotgun (WGS) entry which is preliminary data.</text>
</comment>
<keyword evidence="4 7" id="KW-0863">Zinc-finger</keyword>
<name>A0ABD3X5D0_SINWO</name>
<evidence type="ECO:0000256" key="7">
    <source>
        <dbReference type="PROSITE-ProRule" id="PRU00042"/>
    </source>
</evidence>
<feature type="compositionally biased region" description="Acidic residues" evidence="8">
    <location>
        <begin position="797"/>
        <end position="810"/>
    </location>
</feature>
<evidence type="ECO:0000256" key="1">
    <source>
        <dbReference type="ARBA" id="ARBA00004123"/>
    </source>
</evidence>
<accession>A0ABD3X5D0</accession>
<feature type="compositionally biased region" description="Acidic residues" evidence="8">
    <location>
        <begin position="698"/>
        <end position="707"/>
    </location>
</feature>
<sequence>MESDNSGGVLEVASNGGGDQQTITEIKIVTQSSDEAQYMPEDIVYTTEELMPTEGQSNGTVTYDSLETISKAVPQIIMAEQNATTEVHDQTVQITHEMVGSEPQEYTEMQMDQSAAIPGSQELFCQESLTTDVIETMDQPLEGQSQLLEQHQQQIEVVTQSDQVVTMQTEVNDAQSAETYQEDVEHVYVQESELPTETVVEADGEAVIMEETYIQNQGTDVGPSHTEAVNQTFIQESVEEFQYQTEPNHVTIPEGSVPVPQPSEMQQIQELETAKAEEVTEATAEALELLQQSKPLETEQYTPLEEQVVEEPIVAEHYTPLEEDQPQTCEYNAQAVAVEGADSAESAYEPMEADDIAKVAIVRVSPNVSGETAVEVGMSSEAEIVTIRTGEDVTVSVTVPQETESQISVEDTEMEAIAQVPQQKAIPIGNTVGTETLKSEIAREESKKTETDTRSRSKPAKQRENIVKVIEVEIEEMEAESPKKRGRQKKNENEGVEAGMIEKKARRGRPAKEDESTQKEDDSESRESKGEDAGEEETERKTPGKRGRHRKSETTESDDKVEVELEKKTPVRRGRHREQSEEEFEEHEAEGDVEEKEPEKKTPGRRGRPKKQTEMDDEGTGEQETEKKTSARRGRPRKQDVEEEEADTEEKAPEKKTPGRGGRANKQEKEREETENEAEKEDEKKTGKRGRPRKKDVEETDEQDEEGSDSKTSGRRGKQKKENAEMEETTSSKASKGDTPASGKRGRGQKTEDTPDTVKRKGRPRKEDVIEKENEEEDTTQRKGRGRPKKQEKSTEVEEAEELEEEEEPEQDGRGRGRPPKSSSKESSTEHYSGSTKVTRRLLKEKESPSETPKSGKGKKEADKDSQTNTPGRGKPKKSVSFEDSNYIDEEEEEYIEELQEEEMLKEIEQSTRKRGRHSEDNEIEANNSSISDVTPMKKKQRTSDNTQEDSKTQTVAKHEPIDIYEKPGTSSQYIDESNRNDDIYSFEFDDSSPSSKRSGQSHQSPNKSGEGPVMKTFSTQTQIEPLELENFIEVETFSEDGGKRSVQTQTDPRLKKKKFGPIGQEGDDFDIDGDFSPRKKKRKDDDLGLFEDPESRRRSFKRNAEEALKCPFCDKAFIGLVKHIKTKHKDEPDYDEEMRNAKWRERIMKVSTQGGDEDGETCPECGKVSKNLKRHMELHQQNRMQIPCPICGKVVLKTGMSSHMRTVHSGRRPYRCPHCDYSSAFRGNLNTHIKGMHLHTRQYLCNTCKAAFKTLGALIGHTKRVHEGWKSPNQKIFICSVCEKRFTKKYHVDRHMLIHTGEKPHKCNDCGRCFNNKSNLMSHIQLVHKKLSPYQCDMCQETFKRKKMLLEHIGKIHVAAGEAAQAIIRKYEIEYGDDEEEEEEEEEEYEQKPTRHRRGQHVAQVQNVVQEESEDGNTYVTVSEGAYATVVSEGQILSGQALTTLQTEGGQETIIIVQTADPNEVHQAIVEQGGTMQYAMQPEMAEDEGY</sequence>
<feature type="region of interest" description="Disordered" evidence="8">
    <location>
        <begin position="428"/>
        <end position="1099"/>
    </location>
</feature>
<feature type="compositionally biased region" description="Basic and acidic residues" evidence="8">
    <location>
        <begin position="949"/>
        <end position="966"/>
    </location>
</feature>
<feature type="domain" description="C2H2-type" evidence="9">
    <location>
        <begin position="1335"/>
        <end position="1363"/>
    </location>
</feature>
<evidence type="ECO:0000256" key="5">
    <source>
        <dbReference type="ARBA" id="ARBA00022833"/>
    </source>
</evidence>
<feature type="compositionally biased region" description="Acidic residues" evidence="8">
    <location>
        <begin position="886"/>
        <end position="902"/>
    </location>
</feature>
<evidence type="ECO:0000313" key="11">
    <source>
        <dbReference type="Proteomes" id="UP001634394"/>
    </source>
</evidence>
<dbReference type="SMART" id="SM00384">
    <property type="entry name" value="AT_hook"/>
    <property type="match status" value="9"/>
</dbReference>
<gene>
    <name evidence="10" type="ORF">ACJMK2_032466</name>
</gene>
<feature type="compositionally biased region" description="Polar residues" evidence="8">
    <location>
        <begin position="992"/>
        <end position="1008"/>
    </location>
</feature>
<feature type="domain" description="C2H2-type" evidence="9">
    <location>
        <begin position="1244"/>
        <end position="1272"/>
    </location>
</feature>
<dbReference type="SMART" id="SM00355">
    <property type="entry name" value="ZnF_C2H2"/>
    <property type="match status" value="8"/>
</dbReference>
<evidence type="ECO:0000256" key="4">
    <source>
        <dbReference type="ARBA" id="ARBA00022771"/>
    </source>
</evidence>
<dbReference type="PANTHER" id="PTHR24403">
    <property type="entry name" value="ZINC FINGER PROTEIN"/>
    <property type="match status" value="1"/>
</dbReference>
<feature type="compositionally biased region" description="Acidic residues" evidence="8">
    <location>
        <begin position="1027"/>
        <end position="1039"/>
    </location>
</feature>
<feature type="compositionally biased region" description="Basic and acidic residues" evidence="8">
    <location>
        <begin position="749"/>
        <end position="772"/>
    </location>
</feature>
<dbReference type="PROSITE" id="PS00354">
    <property type="entry name" value="HMGI_Y"/>
    <property type="match status" value="1"/>
</dbReference>
<dbReference type="InterPro" id="IPR000637">
    <property type="entry name" value="HMGI/Y_DNA-bd_CS"/>
</dbReference>
<dbReference type="EMBL" id="JBJQND010000004">
    <property type="protein sequence ID" value="KAL3880208.1"/>
    <property type="molecule type" value="Genomic_DNA"/>
</dbReference>
<keyword evidence="6" id="KW-0539">Nucleus</keyword>
<feature type="domain" description="C2H2-type" evidence="9">
    <location>
        <begin position="1306"/>
        <end position="1334"/>
    </location>
</feature>
<organism evidence="10 11">
    <name type="scientific">Sinanodonta woodiana</name>
    <name type="common">Chinese pond mussel</name>
    <name type="synonym">Anodonta woodiana</name>
    <dbReference type="NCBI Taxonomy" id="1069815"/>
    <lineage>
        <taxon>Eukaryota</taxon>
        <taxon>Metazoa</taxon>
        <taxon>Spiralia</taxon>
        <taxon>Lophotrochozoa</taxon>
        <taxon>Mollusca</taxon>
        <taxon>Bivalvia</taxon>
        <taxon>Autobranchia</taxon>
        <taxon>Heteroconchia</taxon>
        <taxon>Palaeoheterodonta</taxon>
        <taxon>Unionida</taxon>
        <taxon>Unionoidea</taxon>
        <taxon>Unionidae</taxon>
        <taxon>Unioninae</taxon>
        <taxon>Sinanodonta</taxon>
    </lineage>
</organism>
<dbReference type="InterPro" id="IPR013087">
    <property type="entry name" value="Znf_C2H2_type"/>
</dbReference>
<evidence type="ECO:0000256" key="8">
    <source>
        <dbReference type="SAM" id="MobiDB-lite"/>
    </source>
</evidence>
<protein>
    <recommendedName>
        <fullName evidence="9">C2H2-type domain-containing protein</fullName>
    </recommendedName>
</protein>
<dbReference type="InterPro" id="IPR017956">
    <property type="entry name" value="AT_hook_DNA-bd_motif"/>
</dbReference>
<proteinExistence type="predicted"/>
<dbReference type="InterPro" id="IPR050688">
    <property type="entry name" value="Zinc_finger/UBP_domain"/>
</dbReference>
<dbReference type="PRINTS" id="PR00929">
    <property type="entry name" value="ATHOOK"/>
</dbReference>
<feature type="compositionally biased region" description="Basic and acidic residues" evidence="8">
    <location>
        <begin position="552"/>
        <end position="569"/>
    </location>
</feature>
<feature type="compositionally biased region" description="Basic and acidic residues" evidence="8">
    <location>
        <begin position="510"/>
        <end position="542"/>
    </location>
</feature>
<dbReference type="GO" id="GO:0045893">
    <property type="term" value="P:positive regulation of DNA-templated transcription"/>
    <property type="evidence" value="ECO:0007669"/>
    <property type="project" value="UniProtKB-ARBA"/>
</dbReference>
<comment type="subcellular location">
    <subcellularLocation>
        <location evidence="1">Nucleus</location>
    </subcellularLocation>
</comment>
<dbReference type="InterPro" id="IPR036236">
    <property type="entry name" value="Znf_C2H2_sf"/>
</dbReference>
<feature type="compositionally biased region" description="Basic and acidic residues" evidence="8">
    <location>
        <begin position="903"/>
        <end position="912"/>
    </location>
</feature>
<dbReference type="GO" id="GO:0008270">
    <property type="term" value="F:zinc ion binding"/>
    <property type="evidence" value="ECO:0007669"/>
    <property type="project" value="UniProtKB-KW"/>
</dbReference>
<feature type="domain" description="C2H2-type" evidence="9">
    <location>
        <begin position="1215"/>
        <end position="1243"/>
    </location>
</feature>
<feature type="compositionally biased region" description="Basic and acidic residues" evidence="8">
    <location>
        <begin position="437"/>
        <end position="466"/>
    </location>
</feature>
<dbReference type="PROSITE" id="PS50157">
    <property type="entry name" value="ZINC_FINGER_C2H2_2"/>
    <property type="match status" value="5"/>
</dbReference>